<feature type="non-terminal residue" evidence="6">
    <location>
        <position position="1"/>
    </location>
</feature>
<evidence type="ECO:0000259" key="4">
    <source>
        <dbReference type="PROSITE" id="PS50157"/>
    </source>
</evidence>
<sequence length="345" mass="39788">IATTNDGKFMCIKCQKKYGRKQHVVRHIQYECGKQPIFQCPLCPRKCKRNDLEKSTKDKAFLRNHGLGLDTEHVLLMFGGLVPFCDSDFEEKYKPPEVLDDVKAPSVKLLPEKSTARYESVYNCFMNWREGKQESSYSEDVLLVYFEELSQKYKSSSLWALYSMLRSTLIVKNGINIESYEKLRAFLKYKSRNYQAKKAKIFTPEEVKQFLNEAPTNLYLATKVALIIGIMGSCRVTELHSLSIEDVKDLGSALLITMPHAKTNLYRKFTITDQPYTICRQYIDLRPANAPSSFFLNYQKGKCTIQRIGVHKFGAMGRQIAKFLKLPEPELYTGHSFRRSSSILM</sequence>
<dbReference type="Gene3D" id="1.10.443.10">
    <property type="entry name" value="Intergrase catalytic core"/>
    <property type="match status" value="1"/>
</dbReference>
<evidence type="ECO:0000256" key="2">
    <source>
        <dbReference type="ARBA" id="ARBA00023172"/>
    </source>
</evidence>
<gene>
    <name evidence="6" type="ORF">NQ317_012416</name>
</gene>
<keyword evidence="3" id="KW-0479">Metal-binding</keyword>
<keyword evidence="3" id="KW-0862">Zinc</keyword>
<dbReference type="PANTHER" id="PTHR30349">
    <property type="entry name" value="PHAGE INTEGRASE-RELATED"/>
    <property type="match status" value="1"/>
</dbReference>
<name>A0ABQ9JET1_9CUCU</name>
<reference evidence="6" key="1">
    <citation type="journal article" date="2023" name="Insect Mol. Biol.">
        <title>Genome sequencing provides insights into the evolution of gene families encoding plant cell wall-degrading enzymes in longhorned beetles.</title>
        <authorList>
            <person name="Shin N.R."/>
            <person name="Okamura Y."/>
            <person name="Kirsch R."/>
            <person name="Pauchet Y."/>
        </authorList>
    </citation>
    <scope>NUCLEOTIDE SEQUENCE</scope>
    <source>
        <strain evidence="6">MMC_N1</strain>
    </source>
</reference>
<keyword evidence="7" id="KW-1185">Reference proteome</keyword>
<dbReference type="PROSITE" id="PS50157">
    <property type="entry name" value="ZINC_FINGER_C2H2_2"/>
    <property type="match status" value="1"/>
</dbReference>
<evidence type="ECO:0000313" key="6">
    <source>
        <dbReference type="EMBL" id="KAJ8976466.1"/>
    </source>
</evidence>
<keyword evidence="3" id="KW-0863">Zinc-finger</keyword>
<dbReference type="InterPro" id="IPR013087">
    <property type="entry name" value="Znf_C2H2_type"/>
</dbReference>
<comment type="caution">
    <text evidence="6">The sequence shown here is derived from an EMBL/GenBank/DDBJ whole genome shotgun (WGS) entry which is preliminary data.</text>
</comment>
<protein>
    <recommendedName>
        <fullName evidence="8">C2H2-type domain-containing protein</fullName>
    </recommendedName>
</protein>
<dbReference type="PANTHER" id="PTHR30349:SF41">
    <property type="entry name" value="INTEGRASE_RECOMBINASE PROTEIN MJ0367-RELATED"/>
    <property type="match status" value="1"/>
</dbReference>
<dbReference type="InterPro" id="IPR013762">
    <property type="entry name" value="Integrase-like_cat_sf"/>
</dbReference>
<evidence type="ECO:0000259" key="5">
    <source>
        <dbReference type="PROSITE" id="PS51898"/>
    </source>
</evidence>
<dbReference type="EMBL" id="JAPWTJ010000668">
    <property type="protein sequence ID" value="KAJ8976466.1"/>
    <property type="molecule type" value="Genomic_DNA"/>
</dbReference>
<accession>A0ABQ9JET1</accession>
<feature type="domain" description="Tyr recombinase" evidence="5">
    <location>
        <begin position="197"/>
        <end position="345"/>
    </location>
</feature>
<organism evidence="6 7">
    <name type="scientific">Molorchus minor</name>
    <dbReference type="NCBI Taxonomy" id="1323400"/>
    <lineage>
        <taxon>Eukaryota</taxon>
        <taxon>Metazoa</taxon>
        <taxon>Ecdysozoa</taxon>
        <taxon>Arthropoda</taxon>
        <taxon>Hexapoda</taxon>
        <taxon>Insecta</taxon>
        <taxon>Pterygota</taxon>
        <taxon>Neoptera</taxon>
        <taxon>Endopterygota</taxon>
        <taxon>Coleoptera</taxon>
        <taxon>Polyphaga</taxon>
        <taxon>Cucujiformia</taxon>
        <taxon>Chrysomeloidea</taxon>
        <taxon>Cerambycidae</taxon>
        <taxon>Lamiinae</taxon>
        <taxon>Monochamini</taxon>
        <taxon>Molorchus</taxon>
    </lineage>
</organism>
<dbReference type="InterPro" id="IPR011010">
    <property type="entry name" value="DNA_brk_join_enz"/>
</dbReference>
<proteinExistence type="predicted"/>
<evidence type="ECO:0008006" key="8">
    <source>
        <dbReference type="Google" id="ProtNLM"/>
    </source>
</evidence>
<evidence type="ECO:0000313" key="7">
    <source>
        <dbReference type="Proteomes" id="UP001162164"/>
    </source>
</evidence>
<dbReference type="InterPro" id="IPR002104">
    <property type="entry name" value="Integrase_catalytic"/>
</dbReference>
<keyword evidence="1" id="KW-0238">DNA-binding</keyword>
<evidence type="ECO:0000256" key="1">
    <source>
        <dbReference type="ARBA" id="ARBA00023125"/>
    </source>
</evidence>
<dbReference type="Proteomes" id="UP001162164">
    <property type="component" value="Unassembled WGS sequence"/>
</dbReference>
<dbReference type="Pfam" id="PF00589">
    <property type="entry name" value="Phage_integrase"/>
    <property type="match status" value="1"/>
</dbReference>
<dbReference type="SUPFAM" id="SSF56349">
    <property type="entry name" value="DNA breaking-rejoining enzymes"/>
    <property type="match status" value="1"/>
</dbReference>
<dbReference type="InterPro" id="IPR050090">
    <property type="entry name" value="Tyrosine_recombinase_XerCD"/>
</dbReference>
<keyword evidence="2" id="KW-0233">DNA recombination</keyword>
<dbReference type="PROSITE" id="PS51898">
    <property type="entry name" value="TYR_RECOMBINASE"/>
    <property type="match status" value="1"/>
</dbReference>
<evidence type="ECO:0000256" key="3">
    <source>
        <dbReference type="PROSITE-ProRule" id="PRU00042"/>
    </source>
</evidence>
<feature type="domain" description="C2H2-type" evidence="4">
    <location>
        <begin position="9"/>
        <end position="36"/>
    </location>
</feature>